<sequence>MAEAQLFTQSEKGVDYHWTCLLGELQAKKIIHCVSNKYSMGFSHGNFPTCYNDLPTSEDLPSVDRFTLYSPRQRRGLKNQAEQMAEIYENAHFAIAATKSRDVAIAKSRVGGPGDVTVASGIAFLRADEVVWYKDDAFDNKGHNLSNTQTSTISHWDDQDNIEVIASVKIREIRYCPSGREYLAKTTSEIAITIDAPLMDASSLLIAYHNDRAKPAARSTHDTIDILPLNAAGRTIGLEELVIYIRKLECY</sequence>
<organism evidence="1 2">
    <name type="scientific">Apodospora peruviana</name>
    <dbReference type="NCBI Taxonomy" id="516989"/>
    <lineage>
        <taxon>Eukaryota</taxon>
        <taxon>Fungi</taxon>
        <taxon>Dikarya</taxon>
        <taxon>Ascomycota</taxon>
        <taxon>Pezizomycotina</taxon>
        <taxon>Sordariomycetes</taxon>
        <taxon>Sordariomycetidae</taxon>
        <taxon>Sordariales</taxon>
        <taxon>Lasiosphaeriaceae</taxon>
        <taxon>Apodospora</taxon>
    </lineage>
</organism>
<keyword evidence="2" id="KW-1185">Reference proteome</keyword>
<evidence type="ECO:0000313" key="1">
    <source>
        <dbReference type="EMBL" id="KAK3325941.1"/>
    </source>
</evidence>
<reference evidence="1" key="1">
    <citation type="journal article" date="2023" name="Mol. Phylogenet. Evol.">
        <title>Genome-scale phylogeny and comparative genomics of the fungal order Sordariales.</title>
        <authorList>
            <person name="Hensen N."/>
            <person name="Bonometti L."/>
            <person name="Westerberg I."/>
            <person name="Brannstrom I.O."/>
            <person name="Guillou S."/>
            <person name="Cros-Aarteil S."/>
            <person name="Calhoun S."/>
            <person name="Haridas S."/>
            <person name="Kuo A."/>
            <person name="Mondo S."/>
            <person name="Pangilinan J."/>
            <person name="Riley R."/>
            <person name="LaButti K."/>
            <person name="Andreopoulos B."/>
            <person name="Lipzen A."/>
            <person name="Chen C."/>
            <person name="Yan M."/>
            <person name="Daum C."/>
            <person name="Ng V."/>
            <person name="Clum A."/>
            <person name="Steindorff A."/>
            <person name="Ohm R.A."/>
            <person name="Martin F."/>
            <person name="Silar P."/>
            <person name="Natvig D.O."/>
            <person name="Lalanne C."/>
            <person name="Gautier V."/>
            <person name="Ament-Velasquez S.L."/>
            <person name="Kruys A."/>
            <person name="Hutchinson M.I."/>
            <person name="Powell A.J."/>
            <person name="Barry K."/>
            <person name="Miller A.N."/>
            <person name="Grigoriev I.V."/>
            <person name="Debuchy R."/>
            <person name="Gladieux P."/>
            <person name="Hiltunen Thoren M."/>
            <person name="Johannesson H."/>
        </authorList>
    </citation>
    <scope>NUCLEOTIDE SEQUENCE</scope>
    <source>
        <strain evidence="1">CBS 118394</strain>
    </source>
</reference>
<protein>
    <submittedName>
        <fullName evidence="1">Uncharacterized protein</fullName>
    </submittedName>
</protein>
<proteinExistence type="predicted"/>
<evidence type="ECO:0000313" key="2">
    <source>
        <dbReference type="Proteomes" id="UP001283341"/>
    </source>
</evidence>
<reference evidence="1" key="2">
    <citation type="submission" date="2023-06" db="EMBL/GenBank/DDBJ databases">
        <authorList>
            <consortium name="Lawrence Berkeley National Laboratory"/>
            <person name="Haridas S."/>
            <person name="Hensen N."/>
            <person name="Bonometti L."/>
            <person name="Westerberg I."/>
            <person name="Brannstrom I.O."/>
            <person name="Guillou S."/>
            <person name="Cros-Aarteil S."/>
            <person name="Calhoun S."/>
            <person name="Kuo A."/>
            <person name="Mondo S."/>
            <person name="Pangilinan J."/>
            <person name="Riley R."/>
            <person name="Labutti K."/>
            <person name="Andreopoulos B."/>
            <person name="Lipzen A."/>
            <person name="Chen C."/>
            <person name="Yanf M."/>
            <person name="Daum C."/>
            <person name="Ng V."/>
            <person name="Clum A."/>
            <person name="Steindorff A."/>
            <person name="Ohm R."/>
            <person name="Martin F."/>
            <person name="Silar P."/>
            <person name="Natvig D."/>
            <person name="Lalanne C."/>
            <person name="Gautier V."/>
            <person name="Ament-Velasquez S.L."/>
            <person name="Kruys A."/>
            <person name="Hutchinson M.I."/>
            <person name="Powell A.J."/>
            <person name="Barry K."/>
            <person name="Miller A.N."/>
            <person name="Grigoriev I.V."/>
            <person name="Debuchy R."/>
            <person name="Gladieux P."/>
            <person name="Thoren M.H."/>
            <person name="Johannesson H."/>
        </authorList>
    </citation>
    <scope>NUCLEOTIDE SEQUENCE</scope>
    <source>
        <strain evidence="1">CBS 118394</strain>
    </source>
</reference>
<dbReference type="Proteomes" id="UP001283341">
    <property type="component" value="Unassembled WGS sequence"/>
</dbReference>
<comment type="caution">
    <text evidence="1">The sequence shown here is derived from an EMBL/GenBank/DDBJ whole genome shotgun (WGS) entry which is preliminary data.</text>
</comment>
<name>A0AAE0IKB8_9PEZI</name>
<dbReference type="EMBL" id="JAUEDM010000002">
    <property type="protein sequence ID" value="KAK3325941.1"/>
    <property type="molecule type" value="Genomic_DNA"/>
</dbReference>
<dbReference type="AlphaFoldDB" id="A0AAE0IKB8"/>
<accession>A0AAE0IKB8</accession>
<gene>
    <name evidence="1" type="ORF">B0H66DRAFT_529952</name>
</gene>